<dbReference type="InterPro" id="IPR005651">
    <property type="entry name" value="Trm112-like"/>
</dbReference>
<comment type="similarity">
    <text evidence="1">Belongs to the TRM112 family.</text>
</comment>
<dbReference type="AlphaFoldDB" id="A0AAV0TU94"/>
<organism evidence="2 3">
    <name type="scientific">Hyaloperonospora brassicae</name>
    <name type="common">Brassica downy mildew</name>
    <name type="synonym">Peronospora brassicae</name>
    <dbReference type="NCBI Taxonomy" id="162125"/>
    <lineage>
        <taxon>Eukaryota</taxon>
        <taxon>Sar</taxon>
        <taxon>Stramenopiles</taxon>
        <taxon>Oomycota</taxon>
        <taxon>Peronosporomycetes</taxon>
        <taxon>Peronosporales</taxon>
        <taxon>Peronosporaceae</taxon>
        <taxon>Hyaloperonospora</taxon>
    </lineage>
</organism>
<dbReference type="GO" id="GO:0070476">
    <property type="term" value="P:rRNA (guanine-N7)-methylation"/>
    <property type="evidence" value="ECO:0007669"/>
    <property type="project" value="TreeGrafter"/>
</dbReference>
<evidence type="ECO:0000256" key="1">
    <source>
        <dbReference type="ARBA" id="ARBA00007980"/>
    </source>
</evidence>
<dbReference type="GO" id="GO:0030488">
    <property type="term" value="P:tRNA methylation"/>
    <property type="evidence" value="ECO:0007669"/>
    <property type="project" value="TreeGrafter"/>
</dbReference>
<evidence type="ECO:0000313" key="2">
    <source>
        <dbReference type="EMBL" id="CAI5725987.1"/>
    </source>
</evidence>
<comment type="caution">
    <text evidence="2">The sequence shown here is derived from an EMBL/GenBank/DDBJ whole genome shotgun (WGS) entry which is preliminary data.</text>
</comment>
<dbReference type="PANTHER" id="PTHR12773:SF0">
    <property type="entry name" value="MULTIFUNCTIONAL METHYLTRANSFERASE SUBUNIT TRM112-LIKE PROTEIN"/>
    <property type="match status" value="1"/>
</dbReference>
<accession>A0AAV0TU94</accession>
<evidence type="ECO:0000313" key="3">
    <source>
        <dbReference type="Proteomes" id="UP001162031"/>
    </source>
</evidence>
<proteinExistence type="inferred from homology"/>
<dbReference type="SUPFAM" id="SSF158997">
    <property type="entry name" value="Trm112p-like"/>
    <property type="match status" value="1"/>
</dbReference>
<dbReference type="Gene3D" id="2.20.25.10">
    <property type="match status" value="1"/>
</dbReference>
<dbReference type="InterPro" id="IPR039127">
    <property type="entry name" value="Trm112"/>
</dbReference>
<dbReference type="Proteomes" id="UP001162031">
    <property type="component" value="Unassembled WGS sequence"/>
</dbReference>
<name>A0AAV0TU94_HYABA</name>
<protein>
    <recommendedName>
        <fullName evidence="4">Multifunctional methyltransferase subunit TRM112-like protein</fullName>
    </recommendedName>
</protein>
<sequence length="139" mass="15725">MRLLTHNMLVCHVKACADTAGRVTDGRPLNFPLSIAPEMDGVVVLETQYSKKFMLHIMRSIDYSALCYTTKELNHPDVPILPEQISIDDLAEQEDLLKLIHRVLFDTNIVEGELLCRNCGRSYPVSNAVPNMLLEEDEL</sequence>
<evidence type="ECO:0008006" key="4">
    <source>
        <dbReference type="Google" id="ProtNLM"/>
    </source>
</evidence>
<dbReference type="CDD" id="cd21089">
    <property type="entry name" value="Trm112-like"/>
    <property type="match status" value="1"/>
</dbReference>
<dbReference type="GO" id="GO:0046982">
    <property type="term" value="F:protein heterodimerization activity"/>
    <property type="evidence" value="ECO:0007669"/>
    <property type="project" value="InterPro"/>
</dbReference>
<dbReference type="EMBL" id="CANTFL010000634">
    <property type="protein sequence ID" value="CAI5725987.1"/>
    <property type="molecule type" value="Genomic_DNA"/>
</dbReference>
<reference evidence="2" key="1">
    <citation type="submission" date="2022-12" db="EMBL/GenBank/DDBJ databases">
        <authorList>
            <person name="Webb A."/>
        </authorList>
    </citation>
    <scope>NUCLEOTIDE SEQUENCE</scope>
    <source>
        <strain evidence="2">Hp1</strain>
    </source>
</reference>
<dbReference type="PANTHER" id="PTHR12773">
    <property type="entry name" value="UPF0315 PROTEIN-RELATED"/>
    <property type="match status" value="1"/>
</dbReference>
<keyword evidence="3" id="KW-1185">Reference proteome</keyword>
<gene>
    <name evidence="2" type="ORF">HBR001_LOCUS3733</name>
</gene>
<dbReference type="Pfam" id="PF03966">
    <property type="entry name" value="Trm112p"/>
    <property type="match status" value="1"/>
</dbReference>